<proteinExistence type="predicted"/>
<evidence type="ECO:0000313" key="2">
    <source>
        <dbReference type="Proteomes" id="UP000323653"/>
    </source>
</evidence>
<keyword evidence="2" id="KW-1185">Reference proteome</keyword>
<dbReference type="RefSeq" id="WP_149074628.1">
    <property type="nucleotide sequence ID" value="NZ_CP043329.1"/>
</dbReference>
<sequence length="287" mass="34140">MSQIINLKAFLDQKVIQYNQPGFIAHDPICIPHLFSKKQDIEIMGFWASILAWGQRITIINKCKELIDLMDGTPHDFILHHQEQDLKRFQHFKHRTFNYTDTLYFIHFFKHHYSNFESLEDAFLPFQLQQVYQDAYLESPQLKKKDKNQSAVCLQEDLAAETIEGNLNFFRSYFFSLPDFPHRTKKHISSPLQKSTCKRLNMFLRWMVRDDDKGVDFGIWNRIKPSQLICPCDLHVDRVARKLHLITRKQTDWQTALELTQQLRLLDKDDPVKYDFALFGLGIEEKF</sequence>
<dbReference type="EMBL" id="CP043329">
    <property type="protein sequence ID" value="QEK51675.1"/>
    <property type="molecule type" value="Genomic_DNA"/>
</dbReference>
<dbReference type="KEGG" id="pej:FYC62_08390"/>
<dbReference type="AlphaFoldDB" id="A0A5C0VG79"/>
<name>A0A5C0VG79_9SPHI</name>
<reference evidence="1 2" key="1">
    <citation type="submission" date="2019-08" db="EMBL/GenBank/DDBJ databases">
        <title>Pedobacter sp. nov., isolated from Han river, South Korea.</title>
        <authorList>
            <person name="Lee D.-H."/>
            <person name="Kim Y.-S."/>
            <person name="Hwang E.-M."/>
            <person name="Le Tran T.C."/>
            <person name="Cha C.-J."/>
        </authorList>
    </citation>
    <scope>NUCLEOTIDE SEQUENCE [LARGE SCALE GENOMIC DNA]</scope>
    <source>
        <strain evidence="1 2">CJ43</strain>
    </source>
</reference>
<accession>A0A5C0VG79</accession>
<evidence type="ECO:0000313" key="1">
    <source>
        <dbReference type="EMBL" id="QEK51675.1"/>
    </source>
</evidence>
<organism evidence="1 2">
    <name type="scientific">Pedobacter aquae</name>
    <dbReference type="NCBI Taxonomy" id="2605747"/>
    <lineage>
        <taxon>Bacteria</taxon>
        <taxon>Pseudomonadati</taxon>
        <taxon>Bacteroidota</taxon>
        <taxon>Sphingobacteriia</taxon>
        <taxon>Sphingobacteriales</taxon>
        <taxon>Sphingobacteriaceae</taxon>
        <taxon>Pedobacter</taxon>
    </lineage>
</organism>
<gene>
    <name evidence="1" type="ORF">FYC62_08390</name>
</gene>
<protein>
    <submittedName>
        <fullName evidence="1">TIGR02757 family protein</fullName>
    </submittedName>
</protein>
<dbReference type="Proteomes" id="UP000323653">
    <property type="component" value="Chromosome"/>
</dbReference>
<dbReference type="NCBIfam" id="TIGR02757">
    <property type="entry name" value="TIGR02757 family protein"/>
    <property type="match status" value="1"/>
</dbReference>
<dbReference type="Pfam" id="PF09674">
    <property type="entry name" value="DUF2400"/>
    <property type="match status" value="1"/>
</dbReference>
<dbReference type="InterPro" id="IPR014127">
    <property type="entry name" value="CHP02757"/>
</dbReference>